<evidence type="ECO:0000256" key="1">
    <source>
        <dbReference type="ARBA" id="ARBA00000085"/>
    </source>
</evidence>
<evidence type="ECO:0000313" key="5">
    <source>
        <dbReference type="EMBL" id="MEI4551615.1"/>
    </source>
</evidence>
<dbReference type="InterPro" id="IPR005467">
    <property type="entry name" value="His_kinase_dom"/>
</dbReference>
<dbReference type="SUPFAM" id="SSF55874">
    <property type="entry name" value="ATPase domain of HSP90 chaperone/DNA topoisomerase II/histidine kinase"/>
    <property type="match status" value="1"/>
</dbReference>
<dbReference type="EC" id="2.7.13.3" evidence="2"/>
<dbReference type="InterPro" id="IPR036890">
    <property type="entry name" value="HATPase_C_sf"/>
</dbReference>
<feature type="transmembrane region" description="Helical" evidence="3">
    <location>
        <begin position="238"/>
        <end position="260"/>
    </location>
</feature>
<keyword evidence="3" id="KW-1133">Transmembrane helix</keyword>
<evidence type="ECO:0000256" key="2">
    <source>
        <dbReference type="ARBA" id="ARBA00012438"/>
    </source>
</evidence>
<protein>
    <recommendedName>
        <fullName evidence="2">histidine kinase</fullName>
        <ecNumber evidence="2">2.7.13.3</ecNumber>
    </recommendedName>
</protein>
<dbReference type="PANTHER" id="PTHR43065">
    <property type="entry name" value="SENSOR HISTIDINE KINASE"/>
    <property type="match status" value="1"/>
</dbReference>
<keyword evidence="5" id="KW-0808">Transferase</keyword>
<feature type="domain" description="Histidine kinase" evidence="4">
    <location>
        <begin position="319"/>
        <end position="551"/>
    </location>
</feature>
<dbReference type="Proteomes" id="UP001382455">
    <property type="component" value="Unassembled WGS sequence"/>
</dbReference>
<dbReference type="EMBL" id="JBAWKS010000002">
    <property type="protein sequence ID" value="MEI4551615.1"/>
    <property type="molecule type" value="Genomic_DNA"/>
</dbReference>
<comment type="catalytic activity">
    <reaction evidence="1">
        <text>ATP + protein L-histidine = ADP + protein N-phospho-L-histidine.</text>
        <dbReference type="EC" id="2.7.13.3"/>
    </reaction>
</comment>
<proteinExistence type="predicted"/>
<dbReference type="Pfam" id="PF02518">
    <property type="entry name" value="HATPase_c"/>
    <property type="match status" value="1"/>
</dbReference>
<evidence type="ECO:0000313" key="6">
    <source>
        <dbReference type="Proteomes" id="UP001382455"/>
    </source>
</evidence>
<dbReference type="Gene3D" id="3.30.565.10">
    <property type="entry name" value="Histidine kinase-like ATPase, C-terminal domain"/>
    <property type="match status" value="1"/>
</dbReference>
<comment type="caution">
    <text evidence="5">The sequence shown here is derived from an EMBL/GenBank/DDBJ whole genome shotgun (WGS) entry which is preliminary data.</text>
</comment>
<evidence type="ECO:0000259" key="4">
    <source>
        <dbReference type="PROSITE" id="PS50109"/>
    </source>
</evidence>
<keyword evidence="3" id="KW-0812">Transmembrane</keyword>
<dbReference type="PANTHER" id="PTHR43065:SF47">
    <property type="match status" value="1"/>
</dbReference>
<organism evidence="5 6">
    <name type="scientific">Pseudoalteromonas spongiae</name>
    <dbReference type="NCBI Taxonomy" id="298657"/>
    <lineage>
        <taxon>Bacteria</taxon>
        <taxon>Pseudomonadati</taxon>
        <taxon>Pseudomonadota</taxon>
        <taxon>Gammaproteobacteria</taxon>
        <taxon>Alteromonadales</taxon>
        <taxon>Pseudoalteromonadaceae</taxon>
        <taxon>Pseudoalteromonas</taxon>
    </lineage>
</organism>
<keyword evidence="6" id="KW-1185">Reference proteome</keyword>
<reference evidence="5 6" key="1">
    <citation type="submission" date="2023-12" db="EMBL/GenBank/DDBJ databases">
        <title>Friends and Foes: Symbiotic and Algicidal bacterial influence on Karenia brevis blooms.</title>
        <authorList>
            <person name="Fei C."/>
            <person name="Mohamed A.R."/>
            <person name="Booker A."/>
            <person name="Arshad M."/>
            <person name="Klass S."/>
            <person name="Ahn S."/>
            <person name="Gilbert P.M."/>
            <person name="Heil C.A."/>
            <person name="Martinez J.M."/>
            <person name="Amin S.A."/>
        </authorList>
    </citation>
    <scope>NUCLEOTIDE SEQUENCE [LARGE SCALE GENOMIC DNA]</scope>
    <source>
        <strain evidence="5 6">CE15</strain>
    </source>
</reference>
<gene>
    <name evidence="5" type="ORF">WAE96_18205</name>
</gene>
<dbReference type="CDD" id="cd00075">
    <property type="entry name" value="HATPase"/>
    <property type="match status" value="1"/>
</dbReference>
<dbReference type="GO" id="GO:0016301">
    <property type="term" value="F:kinase activity"/>
    <property type="evidence" value="ECO:0007669"/>
    <property type="project" value="UniProtKB-KW"/>
</dbReference>
<sequence>MAFSKAEEIFKIVESNSANLLSKSKWLFILVIVLILITGLSAYYTFLSLSTLEKTEQQRYEMLQLSNQVRLSSDNLTLMARAYAATGKTKYLTFFNQILAIRNGEHPRPKHYGRVYWDFLMPEHGLAPSENGKEISLKTMLKNAGITESERQMLNEAQAASDKLVEIEQKAFALVEIGLTQTPNYNQSEQRLAALDLLYSETYLQAKANIMAKVNTFLQLQGQRTEAAMRDAGKVNKVATLFVLLSFVMLFFAVIAYAYFRQLYSKRLINLLKESVDGQFDLLTQKNEILAENAKVMKDTFEQLVEAEKMASLGSLVSGVAHEVNTPLGIAVTAGDYIANETRTLETQFGNETLSRDDITRYFSNMSESVRLLTTSLQRAAGLIQSFKQVAVDQSHQDIRTINLKSYLDDVFASLTPLFKNKGITIRNLIRDDLLLQVEVGSIGQIFTNLVNNSIIHGFEQGNRDGEIAISATDNEQQVVISFRDNGVGMSESVLSKVFEPFYTTNRSNGGSGLGMSIVYNLVTAKLHGSIECTSEVNAFTEFTITLPKALTTTNPNN</sequence>
<dbReference type="PRINTS" id="PR00344">
    <property type="entry name" value="BCTRLSENSOR"/>
</dbReference>
<dbReference type="InterPro" id="IPR003594">
    <property type="entry name" value="HATPase_dom"/>
</dbReference>
<dbReference type="InterPro" id="IPR004358">
    <property type="entry name" value="Sig_transdc_His_kin-like_C"/>
</dbReference>
<evidence type="ECO:0000256" key="3">
    <source>
        <dbReference type="SAM" id="Phobius"/>
    </source>
</evidence>
<keyword evidence="3" id="KW-0472">Membrane</keyword>
<dbReference type="PROSITE" id="PS50109">
    <property type="entry name" value="HIS_KIN"/>
    <property type="match status" value="1"/>
</dbReference>
<name>A0ABU8EXC1_9GAMM</name>
<accession>A0ABU8EXC1</accession>
<keyword evidence="5" id="KW-0418">Kinase</keyword>
<dbReference type="Gene3D" id="1.10.287.130">
    <property type="match status" value="1"/>
</dbReference>
<dbReference type="SMART" id="SM00387">
    <property type="entry name" value="HATPase_c"/>
    <property type="match status" value="1"/>
</dbReference>
<dbReference type="RefSeq" id="WP_336436572.1">
    <property type="nucleotide sequence ID" value="NZ_JBAWKS010000002.1"/>
</dbReference>
<feature type="transmembrane region" description="Helical" evidence="3">
    <location>
        <begin position="26"/>
        <end position="49"/>
    </location>
</feature>